<evidence type="ECO:0000256" key="2">
    <source>
        <dbReference type="ARBA" id="ARBA00006739"/>
    </source>
</evidence>
<keyword evidence="3" id="KW-0328">Glycosyltransferase</keyword>
<evidence type="ECO:0000313" key="7">
    <source>
        <dbReference type="EMBL" id="TQL59977.1"/>
    </source>
</evidence>
<evidence type="ECO:0000256" key="3">
    <source>
        <dbReference type="ARBA" id="ARBA00022676"/>
    </source>
</evidence>
<proteinExistence type="inferred from homology"/>
<dbReference type="Pfam" id="PF00535">
    <property type="entry name" value="Glycos_transf_2"/>
    <property type="match status" value="1"/>
</dbReference>
<feature type="domain" description="Glycosyltransferase 2-like" evidence="6">
    <location>
        <begin position="16"/>
        <end position="189"/>
    </location>
</feature>
<dbReference type="GO" id="GO:0016757">
    <property type="term" value="F:glycosyltransferase activity"/>
    <property type="evidence" value="ECO:0007669"/>
    <property type="project" value="UniProtKB-KW"/>
</dbReference>
<comment type="pathway">
    <text evidence="1">Cell wall biogenesis; cell wall polysaccharide biosynthesis.</text>
</comment>
<comment type="similarity">
    <text evidence="2">Belongs to the glycosyltransferase 2 family.</text>
</comment>
<dbReference type="SUPFAM" id="SSF53448">
    <property type="entry name" value="Nucleotide-diphospho-sugar transferases"/>
    <property type="match status" value="1"/>
</dbReference>
<comment type="caution">
    <text evidence="7">The sequence shown here is derived from an EMBL/GenBank/DDBJ whole genome shotgun (WGS) entry which is preliminary data.</text>
</comment>
<dbReference type="AlphaFoldDB" id="A0A542ZI01"/>
<dbReference type="OrthoDB" id="9771846at2"/>
<dbReference type="PANTHER" id="PTHR43179">
    <property type="entry name" value="RHAMNOSYLTRANSFERASE WBBL"/>
    <property type="match status" value="1"/>
</dbReference>
<evidence type="ECO:0000256" key="1">
    <source>
        <dbReference type="ARBA" id="ARBA00004776"/>
    </source>
</evidence>
<protein>
    <recommendedName>
        <fullName evidence="6">Glycosyltransferase 2-like domain-containing protein</fullName>
    </recommendedName>
</protein>
<dbReference type="Proteomes" id="UP000319514">
    <property type="component" value="Unassembled WGS sequence"/>
</dbReference>
<evidence type="ECO:0000259" key="6">
    <source>
        <dbReference type="Pfam" id="PF00535"/>
    </source>
</evidence>
<dbReference type="InterPro" id="IPR029044">
    <property type="entry name" value="Nucleotide-diphossugar_trans"/>
</dbReference>
<gene>
    <name evidence="7" type="ORF">FB474_1352</name>
</gene>
<evidence type="ECO:0000256" key="4">
    <source>
        <dbReference type="ARBA" id="ARBA00022679"/>
    </source>
</evidence>
<sequence>MVSLNSLAEDQAPAATVVVVSWNRLSLLATCIESLRHQDLDRGLFEILVVDNASTDGTAEWLNEQPDLRVIRNPQNRGFAGAMSQALAHVRTPYLAMLNNDAVASPAWLRELLNPLAANPAVGATTAKILLSDAAAGPTLQSTGVVLDSGARGSDRGFLEPDCGQYDGPDSTDVFGFCGGAAAIRTSAARNVGGFWSQLFLYYEDVDLSWRLRRAGYVVHYVPTAVATHAHGASTEHGSPLFYRYNLRNRIAVLLANGARSQITAAFTPAKRSTRSASRPLNTPKPTKSTKARSVVDLLRLMPAVVRRRLEPPGWRGSWPQSRGR</sequence>
<dbReference type="InterPro" id="IPR001173">
    <property type="entry name" value="Glyco_trans_2-like"/>
</dbReference>
<dbReference type="PANTHER" id="PTHR43179:SF12">
    <property type="entry name" value="GALACTOFURANOSYLTRANSFERASE GLFT2"/>
    <property type="match status" value="1"/>
</dbReference>
<name>A0A542ZI01_9MICO</name>
<keyword evidence="4" id="KW-0808">Transferase</keyword>
<accession>A0A542ZI01</accession>
<reference evidence="7 8" key="1">
    <citation type="submission" date="2019-06" db="EMBL/GenBank/DDBJ databases">
        <title>Sequencing the genomes of 1000 actinobacteria strains.</title>
        <authorList>
            <person name="Klenk H.-P."/>
        </authorList>
    </citation>
    <scope>NUCLEOTIDE SEQUENCE [LARGE SCALE GENOMIC DNA]</scope>
    <source>
        <strain evidence="7 8">DSM 18082</strain>
    </source>
</reference>
<dbReference type="EMBL" id="VFOQ01000001">
    <property type="protein sequence ID" value="TQL59977.1"/>
    <property type="molecule type" value="Genomic_DNA"/>
</dbReference>
<evidence type="ECO:0000256" key="5">
    <source>
        <dbReference type="SAM" id="MobiDB-lite"/>
    </source>
</evidence>
<dbReference type="RefSeq" id="WP_141787929.1">
    <property type="nucleotide sequence ID" value="NZ_BAAAKX010000005.1"/>
</dbReference>
<evidence type="ECO:0000313" key="8">
    <source>
        <dbReference type="Proteomes" id="UP000319514"/>
    </source>
</evidence>
<dbReference type="CDD" id="cd04186">
    <property type="entry name" value="GT_2_like_c"/>
    <property type="match status" value="1"/>
</dbReference>
<dbReference type="Gene3D" id="3.90.550.10">
    <property type="entry name" value="Spore Coat Polysaccharide Biosynthesis Protein SpsA, Chain A"/>
    <property type="match status" value="1"/>
</dbReference>
<feature type="region of interest" description="Disordered" evidence="5">
    <location>
        <begin position="268"/>
        <end position="293"/>
    </location>
</feature>
<organism evidence="7 8">
    <name type="scientific">Oryzihumus leptocrescens</name>
    <dbReference type="NCBI Taxonomy" id="297536"/>
    <lineage>
        <taxon>Bacteria</taxon>
        <taxon>Bacillati</taxon>
        <taxon>Actinomycetota</taxon>
        <taxon>Actinomycetes</taxon>
        <taxon>Micrococcales</taxon>
        <taxon>Intrasporangiaceae</taxon>
        <taxon>Oryzihumus</taxon>
    </lineage>
</organism>
<keyword evidence="8" id="KW-1185">Reference proteome</keyword>
<feature type="compositionally biased region" description="Polar residues" evidence="5">
    <location>
        <begin position="275"/>
        <end position="289"/>
    </location>
</feature>